<dbReference type="InterPro" id="IPR013785">
    <property type="entry name" value="Aldolase_TIM"/>
</dbReference>
<sequence>MLSEYCSEFLVHAAEVEGLCQGIDEDLVRKLGEWVKIPTTYAGDLSDFDLVDRLSEGRVDLTYGSSLDIFGGSQVSFEELVQKSWKNSAFVKASQ</sequence>
<keyword evidence="2" id="KW-0028">Amino-acid biosynthesis</keyword>
<evidence type="ECO:0000256" key="1">
    <source>
        <dbReference type="ARBA" id="ARBA00009667"/>
    </source>
</evidence>
<dbReference type="HOGENOM" id="CLU_2251295_0_0_1"/>
<protein>
    <submittedName>
        <fullName evidence="3">Uncharacterized protein</fullName>
    </submittedName>
</protein>
<evidence type="ECO:0000256" key="2">
    <source>
        <dbReference type="RuleBase" id="RU003657"/>
    </source>
</evidence>
<dbReference type="SUPFAM" id="SSF51366">
    <property type="entry name" value="Ribulose-phoshate binding barrel"/>
    <property type="match status" value="1"/>
</dbReference>
<keyword evidence="2" id="KW-0368">Histidine biosynthesis</keyword>
<dbReference type="PANTHER" id="PTHR43090:SF2">
    <property type="entry name" value="1-(5-PHOSPHORIBOSYL)-5-[(5-PHOSPHORIBOSYLAMINO)METHYLIDENEAMINO] IMIDAZOLE-4-CARBOXAMIDE ISOMERASE"/>
    <property type="match status" value="1"/>
</dbReference>
<dbReference type="AlphaFoldDB" id="A0A0C9XTS1"/>
<dbReference type="Proteomes" id="UP000054477">
    <property type="component" value="Unassembled WGS sequence"/>
</dbReference>
<dbReference type="GO" id="GO:0000105">
    <property type="term" value="P:L-histidine biosynthetic process"/>
    <property type="evidence" value="ECO:0007669"/>
    <property type="project" value="UniProtKB-KW"/>
</dbReference>
<organism evidence="3 4">
    <name type="scientific">Laccaria amethystina LaAM-08-1</name>
    <dbReference type="NCBI Taxonomy" id="1095629"/>
    <lineage>
        <taxon>Eukaryota</taxon>
        <taxon>Fungi</taxon>
        <taxon>Dikarya</taxon>
        <taxon>Basidiomycota</taxon>
        <taxon>Agaricomycotina</taxon>
        <taxon>Agaricomycetes</taxon>
        <taxon>Agaricomycetidae</taxon>
        <taxon>Agaricales</taxon>
        <taxon>Agaricineae</taxon>
        <taxon>Hydnangiaceae</taxon>
        <taxon>Laccaria</taxon>
    </lineage>
</organism>
<reference evidence="3 4" key="1">
    <citation type="submission" date="2014-04" db="EMBL/GenBank/DDBJ databases">
        <authorList>
            <consortium name="DOE Joint Genome Institute"/>
            <person name="Kuo A."/>
            <person name="Kohler A."/>
            <person name="Nagy L.G."/>
            <person name="Floudas D."/>
            <person name="Copeland A."/>
            <person name="Barry K.W."/>
            <person name="Cichocki N."/>
            <person name="Veneault-Fourrey C."/>
            <person name="LaButti K."/>
            <person name="Lindquist E.A."/>
            <person name="Lipzen A."/>
            <person name="Lundell T."/>
            <person name="Morin E."/>
            <person name="Murat C."/>
            <person name="Sun H."/>
            <person name="Tunlid A."/>
            <person name="Henrissat B."/>
            <person name="Grigoriev I.V."/>
            <person name="Hibbett D.S."/>
            <person name="Martin F."/>
            <person name="Nordberg H.P."/>
            <person name="Cantor M.N."/>
            <person name="Hua S.X."/>
        </authorList>
    </citation>
    <scope>NUCLEOTIDE SEQUENCE [LARGE SCALE GENOMIC DNA]</scope>
    <source>
        <strain evidence="3 4">LaAM-08-1</strain>
    </source>
</reference>
<dbReference type="GO" id="GO:0005737">
    <property type="term" value="C:cytoplasm"/>
    <property type="evidence" value="ECO:0007669"/>
    <property type="project" value="TreeGrafter"/>
</dbReference>
<keyword evidence="4" id="KW-1185">Reference proteome</keyword>
<reference evidence="4" key="2">
    <citation type="submission" date="2015-01" db="EMBL/GenBank/DDBJ databases">
        <title>Evolutionary Origins and Diversification of the Mycorrhizal Mutualists.</title>
        <authorList>
            <consortium name="DOE Joint Genome Institute"/>
            <consortium name="Mycorrhizal Genomics Consortium"/>
            <person name="Kohler A."/>
            <person name="Kuo A."/>
            <person name="Nagy L.G."/>
            <person name="Floudas D."/>
            <person name="Copeland A."/>
            <person name="Barry K.W."/>
            <person name="Cichocki N."/>
            <person name="Veneault-Fourrey C."/>
            <person name="LaButti K."/>
            <person name="Lindquist E.A."/>
            <person name="Lipzen A."/>
            <person name="Lundell T."/>
            <person name="Morin E."/>
            <person name="Murat C."/>
            <person name="Riley R."/>
            <person name="Ohm R."/>
            <person name="Sun H."/>
            <person name="Tunlid A."/>
            <person name="Henrissat B."/>
            <person name="Grigoriev I.V."/>
            <person name="Hibbett D.S."/>
            <person name="Martin F."/>
        </authorList>
    </citation>
    <scope>NUCLEOTIDE SEQUENCE [LARGE SCALE GENOMIC DNA]</scope>
    <source>
        <strain evidence="4">LaAM-08-1</strain>
    </source>
</reference>
<dbReference type="STRING" id="1095629.A0A0C9XTS1"/>
<evidence type="ECO:0000313" key="3">
    <source>
        <dbReference type="EMBL" id="KIJ99327.1"/>
    </source>
</evidence>
<dbReference type="OrthoDB" id="446074at2759"/>
<dbReference type="InterPro" id="IPR011060">
    <property type="entry name" value="RibuloseP-bd_barrel"/>
</dbReference>
<proteinExistence type="inferred from homology"/>
<dbReference type="EMBL" id="KN838649">
    <property type="protein sequence ID" value="KIJ99327.1"/>
    <property type="molecule type" value="Genomic_DNA"/>
</dbReference>
<comment type="similarity">
    <text evidence="1 2">Belongs to the HisA/HisF family.</text>
</comment>
<name>A0A0C9XTS1_9AGAR</name>
<dbReference type="InterPro" id="IPR006062">
    <property type="entry name" value="His_biosynth"/>
</dbReference>
<accession>A0A0C9XTS1</accession>
<dbReference type="Gene3D" id="3.20.20.70">
    <property type="entry name" value="Aldolase class I"/>
    <property type="match status" value="1"/>
</dbReference>
<dbReference type="PANTHER" id="PTHR43090">
    <property type="entry name" value="1-(5-PHOSPHORIBOSYL)-5-[(5-PHOSPHORIBOSYLAMINO)METHYLIDENEAMINO] IMIDAZOLE-4-CARBOXAMIDE ISOMERASE"/>
    <property type="match status" value="1"/>
</dbReference>
<dbReference type="GO" id="GO:0000162">
    <property type="term" value="P:L-tryptophan biosynthetic process"/>
    <property type="evidence" value="ECO:0007669"/>
    <property type="project" value="TreeGrafter"/>
</dbReference>
<dbReference type="InterPro" id="IPR044524">
    <property type="entry name" value="Isoase_HisA-like"/>
</dbReference>
<gene>
    <name evidence="3" type="ORF">K443DRAFT_680060</name>
</gene>
<evidence type="ECO:0000313" key="4">
    <source>
        <dbReference type="Proteomes" id="UP000054477"/>
    </source>
</evidence>
<dbReference type="Pfam" id="PF00977">
    <property type="entry name" value="His_biosynth"/>
    <property type="match status" value="1"/>
</dbReference>
<dbReference type="GO" id="GO:0003949">
    <property type="term" value="F:1-(5-phosphoribosyl)-5-[(5-phosphoribosylamino)methylideneamino]imidazole-4-carboxamide isomerase activity"/>
    <property type="evidence" value="ECO:0007669"/>
    <property type="project" value="InterPro"/>
</dbReference>